<proteinExistence type="predicted"/>
<dbReference type="Proteomes" id="UP001183388">
    <property type="component" value="Unassembled WGS sequence"/>
</dbReference>
<protein>
    <submittedName>
        <fullName evidence="2">Phosphotransferase</fullName>
    </submittedName>
</protein>
<organism evidence="2 3">
    <name type="scientific">Streptomyces boetiae</name>
    <dbReference type="NCBI Taxonomy" id="3075541"/>
    <lineage>
        <taxon>Bacteria</taxon>
        <taxon>Bacillati</taxon>
        <taxon>Actinomycetota</taxon>
        <taxon>Actinomycetes</taxon>
        <taxon>Kitasatosporales</taxon>
        <taxon>Streptomycetaceae</taxon>
        <taxon>Streptomyces</taxon>
    </lineage>
</organism>
<keyword evidence="3" id="KW-1185">Reference proteome</keyword>
<accession>A0ABU2L706</accession>
<reference evidence="3" key="1">
    <citation type="submission" date="2023-07" db="EMBL/GenBank/DDBJ databases">
        <title>30 novel species of actinomycetes from the DSMZ collection.</title>
        <authorList>
            <person name="Nouioui I."/>
        </authorList>
    </citation>
    <scope>NUCLEOTIDE SEQUENCE [LARGE SCALE GENOMIC DNA]</scope>
    <source>
        <strain evidence="3">DSM 44917</strain>
    </source>
</reference>
<feature type="region of interest" description="Disordered" evidence="1">
    <location>
        <begin position="163"/>
        <end position="211"/>
    </location>
</feature>
<dbReference type="Gene3D" id="3.90.1200.10">
    <property type="match status" value="1"/>
</dbReference>
<dbReference type="SUPFAM" id="SSF56112">
    <property type="entry name" value="Protein kinase-like (PK-like)"/>
    <property type="match status" value="1"/>
</dbReference>
<feature type="compositionally biased region" description="Low complexity" evidence="1">
    <location>
        <begin position="185"/>
        <end position="202"/>
    </location>
</feature>
<evidence type="ECO:0000313" key="3">
    <source>
        <dbReference type="Proteomes" id="UP001183388"/>
    </source>
</evidence>
<name>A0ABU2L706_9ACTN</name>
<comment type="caution">
    <text evidence="2">The sequence shown here is derived from an EMBL/GenBank/DDBJ whole genome shotgun (WGS) entry which is preliminary data.</text>
</comment>
<evidence type="ECO:0000256" key="1">
    <source>
        <dbReference type="SAM" id="MobiDB-lite"/>
    </source>
</evidence>
<feature type="compositionally biased region" description="Low complexity" evidence="1">
    <location>
        <begin position="163"/>
        <end position="174"/>
    </location>
</feature>
<gene>
    <name evidence="2" type="ORF">RM780_09020</name>
</gene>
<dbReference type="InterPro" id="IPR011009">
    <property type="entry name" value="Kinase-like_dom_sf"/>
</dbReference>
<evidence type="ECO:0000313" key="2">
    <source>
        <dbReference type="EMBL" id="MDT0307102.1"/>
    </source>
</evidence>
<dbReference type="EMBL" id="JAVREN010000009">
    <property type="protein sequence ID" value="MDT0307102.1"/>
    <property type="molecule type" value="Genomic_DNA"/>
</dbReference>
<sequence>MARSLPPGQPEVLADRGEVTVVRVGEAVAKAHPAGTDLGTLAARLRAAASPALADVLLPPLRPARPDRLPDGRPVTRWPYGAPVDPAAVPWEAAGTLLARLHATDLAALGPRPPAGAPARAARALARLRRAPTDPAHAKAREAAEQILATTVAASATGQARAAAASGAPAAEPGSGERPDVLPEAAADAGSGDRAGDSAGPSPDVLPEAPGGALCHGDFHLGQLVRHPAPEGDWRLIDVDDLGVGDPAWDLARPAAWYAAGLLPGADWERLLGAYRAAGGGPAGDPWAWLDGPARALTAQYAALALVRSARDGRPPGEQDLALLESCLRIAALS</sequence>